<dbReference type="PROSITE" id="PS50977">
    <property type="entry name" value="HTH_TETR_2"/>
    <property type="match status" value="1"/>
</dbReference>
<dbReference type="PANTHER" id="PTHR30055:SF200">
    <property type="entry name" value="HTH-TYPE TRANSCRIPTIONAL REPRESSOR BDCR"/>
    <property type="match status" value="1"/>
</dbReference>
<sequence>MKTGVSPVPMKDRILEAADRLFYGQGIQAVGVDAVANEAGISKRTLYKHYPSKDELVAAYLSRRTGQAITAEGTPVQQILGLFDGLEKWFGNQRFRGCAFVNAVAELSGERQHPAVAVASGHKARRLAQVVELLRELAVDGPERLAEQIVVLFEGAVAVSMVRGGDPQVAVSAREAATVLLRNAGVAVDREPDRDGRDLAR</sequence>
<evidence type="ECO:0000259" key="3">
    <source>
        <dbReference type="PROSITE" id="PS50977"/>
    </source>
</evidence>
<gene>
    <name evidence="4" type="ORF">RXV79_22845</name>
</gene>
<dbReference type="Pfam" id="PF00440">
    <property type="entry name" value="TetR_N"/>
    <property type="match status" value="1"/>
</dbReference>
<dbReference type="InterPro" id="IPR009057">
    <property type="entry name" value="Homeodomain-like_sf"/>
</dbReference>
<evidence type="ECO:0000313" key="4">
    <source>
        <dbReference type="EMBL" id="WOB07732.1"/>
    </source>
</evidence>
<proteinExistence type="predicted"/>
<evidence type="ECO:0000256" key="2">
    <source>
        <dbReference type="PROSITE-ProRule" id="PRU00335"/>
    </source>
</evidence>
<reference evidence="4 5" key="1">
    <citation type="submission" date="2023-10" db="EMBL/GenBank/DDBJ databases">
        <title>Bacteria for the degradation of biodegradable plastic PBAT(Polybutylene adipate terephthalate).</title>
        <authorList>
            <person name="Weon H.-Y."/>
            <person name="Yeon J."/>
        </authorList>
    </citation>
    <scope>NUCLEOTIDE SEQUENCE [LARGE SCALE GENOMIC DNA]</scope>
    <source>
        <strain evidence="4 5">SBD 7-3</strain>
    </source>
</reference>
<dbReference type="SUPFAM" id="SSF46689">
    <property type="entry name" value="Homeodomain-like"/>
    <property type="match status" value="1"/>
</dbReference>
<dbReference type="RefSeq" id="WP_316700387.1">
    <property type="nucleotide sequence ID" value="NZ_CP136336.1"/>
</dbReference>
<keyword evidence="5" id="KW-1185">Reference proteome</keyword>
<evidence type="ECO:0000256" key="1">
    <source>
        <dbReference type="ARBA" id="ARBA00023125"/>
    </source>
</evidence>
<dbReference type="EMBL" id="CP136336">
    <property type="protein sequence ID" value="WOB07732.1"/>
    <property type="molecule type" value="Genomic_DNA"/>
</dbReference>
<protein>
    <submittedName>
        <fullName evidence="4">TetR/AcrR family transcriptional regulator</fullName>
    </submittedName>
</protein>
<dbReference type="Proteomes" id="UP001303946">
    <property type="component" value="Chromosome"/>
</dbReference>
<dbReference type="PANTHER" id="PTHR30055">
    <property type="entry name" value="HTH-TYPE TRANSCRIPTIONAL REGULATOR RUTR"/>
    <property type="match status" value="1"/>
</dbReference>
<evidence type="ECO:0000313" key="5">
    <source>
        <dbReference type="Proteomes" id="UP001303946"/>
    </source>
</evidence>
<keyword evidence="1 2" id="KW-0238">DNA-binding</keyword>
<dbReference type="InterPro" id="IPR001647">
    <property type="entry name" value="HTH_TetR"/>
</dbReference>
<dbReference type="PRINTS" id="PR00455">
    <property type="entry name" value="HTHTETR"/>
</dbReference>
<accession>A0ABZ0CRW6</accession>
<feature type="DNA-binding region" description="H-T-H motif" evidence="2">
    <location>
        <begin position="31"/>
        <end position="50"/>
    </location>
</feature>
<dbReference type="Gene3D" id="1.10.357.10">
    <property type="entry name" value="Tetracycline Repressor, domain 2"/>
    <property type="match status" value="1"/>
</dbReference>
<feature type="domain" description="HTH tetR-type" evidence="3">
    <location>
        <begin position="8"/>
        <end position="68"/>
    </location>
</feature>
<name>A0ABZ0CRW6_9BURK</name>
<organism evidence="4 5">
    <name type="scientific">Piscinibacter gummiphilus</name>
    <dbReference type="NCBI Taxonomy" id="946333"/>
    <lineage>
        <taxon>Bacteria</taxon>
        <taxon>Pseudomonadati</taxon>
        <taxon>Pseudomonadota</taxon>
        <taxon>Betaproteobacteria</taxon>
        <taxon>Burkholderiales</taxon>
        <taxon>Sphaerotilaceae</taxon>
        <taxon>Piscinibacter</taxon>
    </lineage>
</organism>
<dbReference type="InterPro" id="IPR036271">
    <property type="entry name" value="Tet_transcr_reg_TetR-rel_C_sf"/>
</dbReference>
<dbReference type="InterPro" id="IPR050109">
    <property type="entry name" value="HTH-type_TetR-like_transc_reg"/>
</dbReference>
<dbReference type="SUPFAM" id="SSF48498">
    <property type="entry name" value="Tetracyclin repressor-like, C-terminal domain"/>
    <property type="match status" value="1"/>
</dbReference>